<organism evidence="1">
    <name type="scientific">Rhodosorus marinus</name>
    <dbReference type="NCBI Taxonomy" id="101924"/>
    <lineage>
        <taxon>Eukaryota</taxon>
        <taxon>Rhodophyta</taxon>
        <taxon>Stylonematophyceae</taxon>
        <taxon>Stylonematales</taxon>
        <taxon>Stylonemataceae</taxon>
        <taxon>Rhodosorus</taxon>
    </lineage>
</organism>
<proteinExistence type="predicted"/>
<dbReference type="EMBL" id="HBHW01032687">
    <property type="protein sequence ID" value="CAE0057147.1"/>
    <property type="molecule type" value="Transcribed_RNA"/>
</dbReference>
<evidence type="ECO:0000313" key="1">
    <source>
        <dbReference type="EMBL" id="CAE0057147.1"/>
    </source>
</evidence>
<gene>
    <name evidence="1" type="ORF">RMAR00112_LOCUS25193</name>
</gene>
<name>A0A7S3A153_9RHOD</name>
<reference evidence="1" key="1">
    <citation type="submission" date="2021-01" db="EMBL/GenBank/DDBJ databases">
        <authorList>
            <person name="Corre E."/>
            <person name="Pelletier E."/>
            <person name="Niang G."/>
            <person name="Scheremetjew M."/>
            <person name="Finn R."/>
            <person name="Kale V."/>
            <person name="Holt S."/>
            <person name="Cochrane G."/>
            <person name="Meng A."/>
            <person name="Brown T."/>
            <person name="Cohen L."/>
        </authorList>
    </citation>
    <scope>NUCLEOTIDE SEQUENCE</scope>
    <source>
        <strain evidence="1">CCMP 769</strain>
    </source>
</reference>
<protein>
    <submittedName>
        <fullName evidence="1">Uncharacterized protein</fullName>
    </submittedName>
</protein>
<sequence length="140" mass="16103">METGVDKVFDIVQSGQHLLCCLHVSFTPHDEHIIDINRQQTLLSTVYAALCTQHLKTLRAKIMTEFLMPFSPRLLEPGQISSQAADVIRFPGSSKPRRGCVRKMSSCRLAYLAHSSIRISFPQFHRNLDCKMSLLQYWRR</sequence>
<accession>A0A7S3A153</accession>
<dbReference type="AlphaFoldDB" id="A0A7S3A153"/>